<dbReference type="EMBL" id="CP031223">
    <property type="protein sequence ID" value="QFF98782.1"/>
    <property type="molecule type" value="Genomic_DNA"/>
</dbReference>
<evidence type="ECO:0000313" key="1">
    <source>
        <dbReference type="EMBL" id="QFF98782.1"/>
    </source>
</evidence>
<dbReference type="Proteomes" id="UP000325517">
    <property type="component" value="Chromosome"/>
</dbReference>
<dbReference type="OrthoDB" id="2990394at2"/>
<sequence>MPKQNIVQLKETTYAKPTELYSLVEKCVICGSKHTHSPSEGNRVAHCINLPVPTTYDLEIDRNNAENLRLAEKYGIQL</sequence>
<accession>A0A5J6SM40</accession>
<proteinExistence type="predicted"/>
<reference evidence="1 2" key="1">
    <citation type="submission" date="2018-07" db="EMBL/GenBank/DDBJ databases">
        <title>Complete genome sequence of Psychrobacillus sp. PB01, isolated from iceberg, and comparative genome analysis of Psychrobacillus strains.</title>
        <authorList>
            <person name="Lee P.C."/>
        </authorList>
    </citation>
    <scope>NUCLEOTIDE SEQUENCE [LARGE SCALE GENOMIC DNA]</scope>
    <source>
        <strain evidence="1 2">PB01</strain>
    </source>
</reference>
<dbReference type="RefSeq" id="WP_151699718.1">
    <property type="nucleotide sequence ID" value="NZ_CP031223.1"/>
</dbReference>
<gene>
    <name evidence="1" type="ORF">PB01_08025</name>
</gene>
<dbReference type="AlphaFoldDB" id="A0A5J6SM40"/>
<evidence type="ECO:0000313" key="2">
    <source>
        <dbReference type="Proteomes" id="UP000325517"/>
    </source>
</evidence>
<organism evidence="1 2">
    <name type="scientific">Psychrobacillus glaciei</name>
    <dbReference type="NCBI Taxonomy" id="2283160"/>
    <lineage>
        <taxon>Bacteria</taxon>
        <taxon>Bacillati</taxon>
        <taxon>Bacillota</taxon>
        <taxon>Bacilli</taxon>
        <taxon>Bacillales</taxon>
        <taxon>Bacillaceae</taxon>
        <taxon>Psychrobacillus</taxon>
    </lineage>
</organism>
<name>A0A5J6SM40_9BACI</name>
<protein>
    <submittedName>
        <fullName evidence="1">Uncharacterized protein</fullName>
    </submittedName>
</protein>
<keyword evidence="2" id="KW-1185">Reference proteome</keyword>
<dbReference type="KEGG" id="psyo:PB01_08025"/>